<feature type="compositionally biased region" description="Low complexity" evidence="1">
    <location>
        <begin position="253"/>
        <end position="283"/>
    </location>
</feature>
<feature type="region of interest" description="Disordered" evidence="1">
    <location>
        <begin position="178"/>
        <end position="295"/>
    </location>
</feature>
<dbReference type="EMBL" id="LT882695">
    <property type="protein sequence ID" value="SMY30559.1"/>
    <property type="molecule type" value="Genomic_DNA"/>
</dbReference>
<name>A0A1Y6M3T1_ZYMTR</name>
<evidence type="ECO:0000313" key="2">
    <source>
        <dbReference type="EMBL" id="SMY30559.1"/>
    </source>
</evidence>
<gene>
    <name evidence="2" type="ORF">ZT1A5_G12013</name>
</gene>
<evidence type="ECO:0000256" key="1">
    <source>
        <dbReference type="SAM" id="MobiDB-lite"/>
    </source>
</evidence>
<proteinExistence type="predicted"/>
<reference evidence="2 3" key="1">
    <citation type="submission" date="2016-10" db="EMBL/GenBank/DDBJ databases">
        <authorList>
            <person name="Varghese N."/>
        </authorList>
    </citation>
    <scope>NUCLEOTIDE SEQUENCE [LARGE SCALE GENOMIC DNA]</scope>
</reference>
<dbReference type="Proteomes" id="UP000215453">
    <property type="component" value="Chromosome 20"/>
</dbReference>
<protein>
    <submittedName>
        <fullName evidence="2">Uncharacterized protein</fullName>
    </submittedName>
</protein>
<dbReference type="AlphaFoldDB" id="A0A1Y6M3T1"/>
<feature type="compositionally biased region" description="Acidic residues" evidence="1">
    <location>
        <begin position="222"/>
        <end position="231"/>
    </location>
</feature>
<organism evidence="2 3">
    <name type="scientific">Zymoseptoria tritici ST99CH_1A5</name>
    <dbReference type="NCBI Taxonomy" id="1276529"/>
    <lineage>
        <taxon>Eukaryota</taxon>
        <taxon>Fungi</taxon>
        <taxon>Dikarya</taxon>
        <taxon>Ascomycota</taxon>
        <taxon>Pezizomycotina</taxon>
        <taxon>Dothideomycetes</taxon>
        <taxon>Dothideomycetidae</taxon>
        <taxon>Mycosphaerellales</taxon>
        <taxon>Mycosphaerellaceae</taxon>
        <taxon>Zymoseptoria</taxon>
    </lineage>
</organism>
<evidence type="ECO:0000313" key="3">
    <source>
        <dbReference type="Proteomes" id="UP000215453"/>
    </source>
</evidence>
<sequence>MTIQGKIIVPLDWCHSFSIDSYHHKLGYAIINDPTPFSDASPQLLDSKLYYPILANLTIGYYAGQATAKDGCPSKLNWNDAPDVAAAIRAWAKKYGVAKECSPLPSQLRALVTTLRIPLQFGQAVVHDVLLRVLRFVYAHVSDPKLAAVGQGRAGQLTTVNHTVALLAREGVFDYGRSSFSSSSSSGPATTTAAAEVATVSRLVTPPPEAHTPRMQEGVMNDGEEEEDEEYTPFVSSVSSEDVSDEEEPSAPPRRTTTTTTTTTAAASKKMKPSAPAPSTTGPPLSPPTTTPPFTHSEIQKLLALIMQSVQQDRQYLHAYGDLINKNEAELEHHDSRLYHVEKHHGQRLNNVEKSATYLGESVSELRNGMTGRG</sequence>
<accession>A0A1Y6M3T1</accession>
<feature type="compositionally biased region" description="Low complexity" evidence="1">
    <location>
        <begin position="178"/>
        <end position="200"/>
    </location>
</feature>